<protein>
    <submittedName>
        <fullName evidence="2">Uncharacterized protein</fullName>
    </submittedName>
</protein>
<name>A0A0N8S0C0_9PSED</name>
<dbReference type="AlphaFoldDB" id="A0A0N8S0C0"/>
<accession>A0A0N8S0C0</accession>
<evidence type="ECO:0000313" key="3">
    <source>
        <dbReference type="Proteomes" id="UP000050455"/>
    </source>
</evidence>
<evidence type="ECO:0000256" key="1">
    <source>
        <dbReference type="SAM" id="MobiDB-lite"/>
    </source>
</evidence>
<comment type="caution">
    <text evidence="2">The sequence shown here is derived from an EMBL/GenBank/DDBJ whole genome shotgun (WGS) entry which is preliminary data.</text>
</comment>
<evidence type="ECO:0000313" key="2">
    <source>
        <dbReference type="EMBL" id="KPX78767.1"/>
    </source>
</evidence>
<sequence>MGLVSTTEKADSHIIELSSVYFYAGPAPRAIALKDCGALLNGQPGDVFPALYGYQSKQDGFMAARAYADKNRLHFTVIDFLVELDHKQNPLMMKPEDLGKHDFVSFARMSRNMMDDLQDLLKDRLVSEGLTPTKTELAKPHLLLQQRPELLSTLTASPDWEHMKVIAYPAKVAFSEKPLTVGVLPHKHWAAIKEATCRLNPGIRITLEPPGPASTDAAPLAAQANRDRGPRAR</sequence>
<dbReference type="PATRIC" id="fig|86176.4.peg.3706"/>
<organism evidence="2 3">
    <name type="scientific">Pseudomonas meliae</name>
    <dbReference type="NCBI Taxonomy" id="86176"/>
    <lineage>
        <taxon>Bacteria</taxon>
        <taxon>Pseudomonadati</taxon>
        <taxon>Pseudomonadota</taxon>
        <taxon>Gammaproteobacteria</taxon>
        <taxon>Pseudomonadales</taxon>
        <taxon>Pseudomonadaceae</taxon>
        <taxon>Pseudomonas</taxon>
    </lineage>
</organism>
<feature type="region of interest" description="Disordered" evidence="1">
    <location>
        <begin position="207"/>
        <end position="233"/>
    </location>
</feature>
<gene>
    <name evidence="2" type="ORF">ALO64_03314</name>
</gene>
<keyword evidence="3" id="KW-1185">Reference proteome</keyword>
<proteinExistence type="predicted"/>
<dbReference type="Proteomes" id="UP000050455">
    <property type="component" value="Unassembled WGS sequence"/>
</dbReference>
<reference evidence="2 3" key="1">
    <citation type="submission" date="2015-09" db="EMBL/GenBank/DDBJ databases">
        <title>Genome announcement of multiple Pseudomonas syringae strains.</title>
        <authorList>
            <person name="Thakur S."/>
            <person name="Wang P.W."/>
            <person name="Gong Y."/>
            <person name="Weir B.S."/>
            <person name="Guttman D.S."/>
        </authorList>
    </citation>
    <scope>NUCLEOTIDE SEQUENCE [LARGE SCALE GENOMIC DNA]</scope>
    <source>
        <strain evidence="2 3">ICMP6289</strain>
    </source>
</reference>
<dbReference type="EMBL" id="LJQT01000494">
    <property type="protein sequence ID" value="KPX78767.1"/>
    <property type="molecule type" value="Genomic_DNA"/>
</dbReference>